<feature type="active site" description="Proton donor/acceptor" evidence="12 14">
    <location>
        <position position="134"/>
    </location>
</feature>
<comment type="caution">
    <text evidence="12">Was originally thought to be a dihydrodipicolinate synthase (DHDPS), catalyzing the condensation of (S)-aspartate-beta-semialdehyde [(S)-ASA] and pyruvate to dihydrodipicolinate (DHDP). However, it was shown in E.coli that the product of the enzymatic reaction is not dihydrodipicolinate but in fact (4S)-4-hydroxy-2,3,4,5-tetrahydro-(2S)-dipicolinic acid (HTPA), and that the consecutive dehydration reaction leading to DHDP is not spontaneous but catalyzed by DapB.</text>
</comment>
<dbReference type="Gene3D" id="3.20.20.70">
    <property type="entry name" value="Aldolase class I"/>
    <property type="match status" value="1"/>
</dbReference>
<comment type="pathway">
    <text evidence="2 12">Amino-acid biosynthesis; L-lysine biosynthesis via DAP pathway; (S)-tetrahydrodipicolinate from L-aspartate: step 3/4.</text>
</comment>
<dbReference type="GO" id="GO:0019877">
    <property type="term" value="P:diaminopimelate biosynthetic process"/>
    <property type="evidence" value="ECO:0007669"/>
    <property type="project" value="UniProtKB-UniRule"/>
</dbReference>
<evidence type="ECO:0000256" key="11">
    <source>
        <dbReference type="ARBA" id="ARBA00047836"/>
    </source>
</evidence>
<comment type="similarity">
    <text evidence="3 12 13">Belongs to the DapA family.</text>
</comment>
<comment type="subunit">
    <text evidence="12">Homotetramer; dimer of dimers.</text>
</comment>
<comment type="catalytic activity">
    <reaction evidence="11 12">
        <text>L-aspartate 4-semialdehyde + pyruvate = (2S,4S)-4-hydroxy-2,3,4,5-tetrahydrodipicolinate + H2O + H(+)</text>
        <dbReference type="Rhea" id="RHEA:34171"/>
        <dbReference type="ChEBI" id="CHEBI:15361"/>
        <dbReference type="ChEBI" id="CHEBI:15377"/>
        <dbReference type="ChEBI" id="CHEBI:15378"/>
        <dbReference type="ChEBI" id="CHEBI:67139"/>
        <dbReference type="ChEBI" id="CHEBI:537519"/>
        <dbReference type="EC" id="4.3.3.7"/>
    </reaction>
</comment>
<protein>
    <recommendedName>
        <fullName evidence="4 12">4-hydroxy-tetrahydrodipicolinate synthase</fullName>
        <shortName evidence="12">HTPA synthase</shortName>
        <ecNumber evidence="4 12">4.3.3.7</ecNumber>
    </recommendedName>
</protein>
<keyword evidence="8 12" id="KW-0457">Lysine biosynthesis</keyword>
<dbReference type="Proteomes" id="UP000295632">
    <property type="component" value="Unassembled WGS sequence"/>
</dbReference>
<evidence type="ECO:0000256" key="2">
    <source>
        <dbReference type="ARBA" id="ARBA00005120"/>
    </source>
</evidence>
<comment type="subcellular location">
    <subcellularLocation>
        <location evidence="12">Cytoplasm</location>
    </subcellularLocation>
</comment>
<feature type="binding site" evidence="12 15">
    <location>
        <position position="203"/>
    </location>
    <ligand>
        <name>pyruvate</name>
        <dbReference type="ChEBI" id="CHEBI:15361"/>
    </ligand>
</feature>
<evidence type="ECO:0000256" key="15">
    <source>
        <dbReference type="PIRSR" id="PIRSR001365-2"/>
    </source>
</evidence>
<evidence type="ECO:0000256" key="14">
    <source>
        <dbReference type="PIRSR" id="PIRSR001365-1"/>
    </source>
</evidence>
<dbReference type="InterPro" id="IPR013785">
    <property type="entry name" value="Aldolase_TIM"/>
</dbReference>
<keyword evidence="9 12" id="KW-0456">Lyase</keyword>
<feature type="site" description="Part of a proton relay during catalysis" evidence="12">
    <location>
        <position position="45"/>
    </location>
</feature>
<evidence type="ECO:0000256" key="1">
    <source>
        <dbReference type="ARBA" id="ARBA00003294"/>
    </source>
</evidence>
<evidence type="ECO:0000256" key="9">
    <source>
        <dbReference type="ARBA" id="ARBA00023239"/>
    </source>
</evidence>
<dbReference type="GO" id="GO:0008840">
    <property type="term" value="F:4-hydroxy-tetrahydrodipicolinate synthase activity"/>
    <property type="evidence" value="ECO:0007669"/>
    <property type="project" value="UniProtKB-UniRule"/>
</dbReference>
<accession>A0A4R6U162</accession>
<dbReference type="OrthoDB" id="9782828at2"/>
<keyword evidence="10 12" id="KW-0704">Schiff base</keyword>
<name>A0A4R6U162_9BACI</name>
<evidence type="ECO:0000313" key="16">
    <source>
        <dbReference type="EMBL" id="TDQ39701.1"/>
    </source>
</evidence>
<dbReference type="PIRSF" id="PIRSF001365">
    <property type="entry name" value="DHDPS"/>
    <property type="match status" value="1"/>
</dbReference>
<dbReference type="Pfam" id="PF00701">
    <property type="entry name" value="DHDPS"/>
    <property type="match status" value="1"/>
</dbReference>
<dbReference type="PANTHER" id="PTHR12128">
    <property type="entry name" value="DIHYDRODIPICOLINATE SYNTHASE"/>
    <property type="match status" value="1"/>
</dbReference>
<evidence type="ECO:0000256" key="13">
    <source>
        <dbReference type="PIRNR" id="PIRNR001365"/>
    </source>
</evidence>
<dbReference type="HAMAP" id="MF_00418">
    <property type="entry name" value="DapA"/>
    <property type="match status" value="1"/>
</dbReference>
<evidence type="ECO:0000256" key="8">
    <source>
        <dbReference type="ARBA" id="ARBA00023154"/>
    </source>
</evidence>
<evidence type="ECO:0000313" key="17">
    <source>
        <dbReference type="Proteomes" id="UP000295632"/>
    </source>
</evidence>
<dbReference type="NCBIfam" id="TIGR00674">
    <property type="entry name" value="dapA"/>
    <property type="match status" value="1"/>
</dbReference>
<keyword evidence="7 12" id="KW-0220">Diaminopimelate biosynthesis</keyword>
<organism evidence="16 17">
    <name type="scientific">Aureibacillus halotolerans</name>
    <dbReference type="NCBI Taxonomy" id="1508390"/>
    <lineage>
        <taxon>Bacteria</taxon>
        <taxon>Bacillati</taxon>
        <taxon>Bacillota</taxon>
        <taxon>Bacilli</taxon>
        <taxon>Bacillales</taxon>
        <taxon>Bacillaceae</taxon>
        <taxon>Aureibacillus</taxon>
    </lineage>
</organism>
<keyword evidence="17" id="KW-1185">Reference proteome</keyword>
<dbReference type="EMBL" id="SNYJ01000007">
    <property type="protein sequence ID" value="TDQ39701.1"/>
    <property type="molecule type" value="Genomic_DNA"/>
</dbReference>
<dbReference type="InterPro" id="IPR005263">
    <property type="entry name" value="DapA"/>
</dbReference>
<gene>
    <name evidence="12" type="primary">dapA</name>
    <name evidence="16" type="ORF">EV213_10768</name>
</gene>
<dbReference type="PRINTS" id="PR00146">
    <property type="entry name" value="DHPICSNTHASE"/>
</dbReference>
<sequence>MDAGHLLTAMVTPFNNKGNVDFQKTTQLIEWLIRKKTTALVVTGTTGEAPTLTKEEMQALWAYTVKEVDGRIPVIAGVGTNDTKESIFLAKKAKLAGVDGIMAVVPYYNKPSEEGIFQHFKAILDEVDLPLMVYHIPSRTGVKMSVDGLVAIAELPGIFAVKESSGDFATVSELITRVPSLAVYTGDDYLALPMSAVGAKGVVSVAAHIVGEEMDHMLTALARGNTVEAARIHRLLMPVFTGMFLAPSPVPVKTALQLSGLDVGGVRLPLAQITQDERTQLQQLLGKLKAL</sequence>
<keyword evidence="5 12" id="KW-0963">Cytoplasm</keyword>
<evidence type="ECO:0000256" key="3">
    <source>
        <dbReference type="ARBA" id="ARBA00007592"/>
    </source>
</evidence>
<dbReference type="InterPro" id="IPR020625">
    <property type="entry name" value="Schiff_base-form_aldolases_AS"/>
</dbReference>
<evidence type="ECO:0000256" key="7">
    <source>
        <dbReference type="ARBA" id="ARBA00022915"/>
    </source>
</evidence>
<dbReference type="UniPathway" id="UPA00034">
    <property type="reaction ID" value="UER00017"/>
</dbReference>
<evidence type="ECO:0000256" key="4">
    <source>
        <dbReference type="ARBA" id="ARBA00012086"/>
    </source>
</evidence>
<dbReference type="GO" id="GO:0005829">
    <property type="term" value="C:cytosol"/>
    <property type="evidence" value="ECO:0007669"/>
    <property type="project" value="TreeGrafter"/>
</dbReference>
<dbReference type="RefSeq" id="WP_133580380.1">
    <property type="nucleotide sequence ID" value="NZ_SNYJ01000007.1"/>
</dbReference>
<comment type="caution">
    <text evidence="16">The sequence shown here is derived from an EMBL/GenBank/DDBJ whole genome shotgun (WGS) entry which is preliminary data.</text>
</comment>
<dbReference type="PROSITE" id="PS00665">
    <property type="entry name" value="DHDPS_1"/>
    <property type="match status" value="1"/>
</dbReference>
<dbReference type="PROSITE" id="PS00666">
    <property type="entry name" value="DHDPS_2"/>
    <property type="match status" value="1"/>
</dbReference>
<feature type="binding site" evidence="12 15">
    <location>
        <position position="46"/>
    </location>
    <ligand>
        <name>pyruvate</name>
        <dbReference type="ChEBI" id="CHEBI:15361"/>
    </ligand>
</feature>
<dbReference type="GO" id="GO:0009089">
    <property type="term" value="P:lysine biosynthetic process via diaminopimelate"/>
    <property type="evidence" value="ECO:0007669"/>
    <property type="project" value="UniProtKB-UniRule"/>
</dbReference>
<comment type="function">
    <text evidence="1 12">Catalyzes the condensation of (S)-aspartate-beta-semialdehyde [(S)-ASA] and pyruvate to 4-hydroxy-tetrahydrodipicolinate (HTPA).</text>
</comment>
<dbReference type="SMART" id="SM01130">
    <property type="entry name" value="DHDPS"/>
    <property type="match status" value="1"/>
</dbReference>
<feature type="active site" description="Schiff-base intermediate with substrate" evidence="12 14">
    <location>
        <position position="162"/>
    </location>
</feature>
<dbReference type="CDD" id="cd00950">
    <property type="entry name" value="DHDPS"/>
    <property type="match status" value="1"/>
</dbReference>
<evidence type="ECO:0000256" key="12">
    <source>
        <dbReference type="HAMAP-Rule" id="MF_00418"/>
    </source>
</evidence>
<evidence type="ECO:0000256" key="6">
    <source>
        <dbReference type="ARBA" id="ARBA00022605"/>
    </source>
</evidence>
<dbReference type="InterPro" id="IPR020624">
    <property type="entry name" value="Schiff_base-form_aldolases_CS"/>
</dbReference>
<dbReference type="SUPFAM" id="SSF51569">
    <property type="entry name" value="Aldolase"/>
    <property type="match status" value="1"/>
</dbReference>
<evidence type="ECO:0000256" key="10">
    <source>
        <dbReference type="ARBA" id="ARBA00023270"/>
    </source>
</evidence>
<dbReference type="InterPro" id="IPR002220">
    <property type="entry name" value="DapA-like"/>
</dbReference>
<dbReference type="EC" id="4.3.3.7" evidence="4 12"/>
<feature type="site" description="Part of a proton relay during catalysis" evidence="12">
    <location>
        <position position="108"/>
    </location>
</feature>
<dbReference type="AlphaFoldDB" id="A0A4R6U162"/>
<keyword evidence="6 12" id="KW-0028">Amino-acid biosynthesis</keyword>
<proteinExistence type="inferred from homology"/>
<evidence type="ECO:0000256" key="5">
    <source>
        <dbReference type="ARBA" id="ARBA00022490"/>
    </source>
</evidence>
<reference evidence="16 17" key="1">
    <citation type="submission" date="2019-03" db="EMBL/GenBank/DDBJ databases">
        <title>Genomic Encyclopedia of Type Strains, Phase IV (KMG-IV): sequencing the most valuable type-strain genomes for metagenomic binning, comparative biology and taxonomic classification.</title>
        <authorList>
            <person name="Goeker M."/>
        </authorList>
    </citation>
    <scope>NUCLEOTIDE SEQUENCE [LARGE SCALE GENOMIC DNA]</scope>
    <source>
        <strain evidence="16 17">DSM 28697</strain>
    </source>
</reference>
<dbReference type="PANTHER" id="PTHR12128:SF66">
    <property type="entry name" value="4-HYDROXY-2-OXOGLUTARATE ALDOLASE, MITOCHONDRIAL"/>
    <property type="match status" value="1"/>
</dbReference>